<sequence>MVPFHCRRTLTTCSQVRNEVAKVGIQIQSHPFLLSHQVFTQIQPKAARDGFCSEIQKLLILREKLALYLWRIGLGRAALHIAAEDDSLITHSSVPLLVDDFIERLDNLSMDYCSFYSSSFSSSADHFVQCLERYLYIDKVS</sequence>
<protein>
    <submittedName>
        <fullName evidence="1">Uncharacterized protein</fullName>
    </submittedName>
</protein>
<accession>A0ABD1RDV7</accession>
<comment type="caution">
    <text evidence="1">The sequence shown here is derived from an EMBL/GenBank/DDBJ whole genome shotgun (WGS) entry which is preliminary data.</text>
</comment>
<evidence type="ECO:0000313" key="1">
    <source>
        <dbReference type="EMBL" id="KAL2486606.1"/>
    </source>
</evidence>
<dbReference type="EMBL" id="JBFOLK010000009">
    <property type="protein sequence ID" value="KAL2486606.1"/>
    <property type="molecule type" value="Genomic_DNA"/>
</dbReference>
<dbReference type="PANTHER" id="PTHR31350:SF29">
    <property type="entry name" value="PROTEIN SIRB1 N-TERMINAL DOMAIN-CONTAINING PROTEIN"/>
    <property type="match status" value="1"/>
</dbReference>
<gene>
    <name evidence="1" type="ORF">Adt_31362</name>
</gene>
<dbReference type="PANTHER" id="PTHR31350">
    <property type="entry name" value="SI:DKEY-261L7.2"/>
    <property type="match status" value="1"/>
</dbReference>
<keyword evidence="2" id="KW-1185">Reference proteome</keyword>
<name>A0ABD1RDV7_9LAMI</name>
<organism evidence="1 2">
    <name type="scientific">Abeliophyllum distichum</name>
    <dbReference type="NCBI Taxonomy" id="126358"/>
    <lineage>
        <taxon>Eukaryota</taxon>
        <taxon>Viridiplantae</taxon>
        <taxon>Streptophyta</taxon>
        <taxon>Embryophyta</taxon>
        <taxon>Tracheophyta</taxon>
        <taxon>Spermatophyta</taxon>
        <taxon>Magnoliopsida</taxon>
        <taxon>eudicotyledons</taxon>
        <taxon>Gunneridae</taxon>
        <taxon>Pentapetalae</taxon>
        <taxon>asterids</taxon>
        <taxon>lamiids</taxon>
        <taxon>Lamiales</taxon>
        <taxon>Oleaceae</taxon>
        <taxon>Forsythieae</taxon>
        <taxon>Abeliophyllum</taxon>
    </lineage>
</organism>
<dbReference type="AlphaFoldDB" id="A0ABD1RDV7"/>
<dbReference type="Proteomes" id="UP001604336">
    <property type="component" value="Unassembled WGS sequence"/>
</dbReference>
<reference evidence="2" key="1">
    <citation type="submission" date="2024-07" db="EMBL/GenBank/DDBJ databases">
        <title>Two chromosome-level genome assemblies of Korean endemic species Abeliophyllum distichum and Forsythia ovata (Oleaceae).</title>
        <authorList>
            <person name="Jang H."/>
        </authorList>
    </citation>
    <scope>NUCLEOTIDE SEQUENCE [LARGE SCALE GENOMIC DNA]</scope>
</reference>
<proteinExistence type="predicted"/>
<evidence type="ECO:0000313" key="2">
    <source>
        <dbReference type="Proteomes" id="UP001604336"/>
    </source>
</evidence>